<keyword evidence="2 6" id="KW-0032">Aminotransferase</keyword>
<feature type="domain" description="Aminotransferase class I/classII large" evidence="5">
    <location>
        <begin position="28"/>
        <end position="364"/>
    </location>
</feature>
<keyword evidence="6" id="KW-0934">Plastid</keyword>
<evidence type="ECO:0000259" key="5">
    <source>
        <dbReference type="Pfam" id="PF00155"/>
    </source>
</evidence>
<sequence>MDLGKIPARLEVESLEAYSAPLEGRRGLLRLDFNENTIGPSPRVLEKIKSIPSDYYAIYPEYEGLQKAIINNLGVEKLLSTHQVGIFNGVDASLHAILHAFGSPRQRMIVTSPTFGYYIPCARMQGMRVEAISHNLPDLSFPFQEVQARLTDTKVLLICNPNNPTGTRLSSQQILILAKSAPNTLVVVDELYETFTGDGMLSSLRIQFSGNPKHEQTSDLLKFIPNLVILRSLAKTSGIAGLRLGFAIGQAEIINRISRVIGPYDINSFAVTAGLAALSDQPYVDAYVSEVLQARVWLISQLKEKDVCYHIKGGNYLLIWPRNPEMEVNQRLREEGILVRSMYGKKQINGSLRVSIGTCKQMRYFWWNYIQIE</sequence>
<organism evidence="6">
    <name type="scientific">Paulinella chromatophora</name>
    <dbReference type="NCBI Taxonomy" id="39717"/>
    <lineage>
        <taxon>Eukaryota</taxon>
        <taxon>Sar</taxon>
        <taxon>Rhizaria</taxon>
        <taxon>Cercozoa</taxon>
        <taxon>Imbricatea</taxon>
        <taxon>Silicofilosea</taxon>
        <taxon>Euglyphida</taxon>
        <taxon>Paulinellidae</taxon>
        <taxon>Paulinella</taxon>
    </lineage>
</organism>
<dbReference type="RefSeq" id="YP_002048996.1">
    <property type="nucleotide sequence ID" value="NC_011087.1"/>
</dbReference>
<evidence type="ECO:0000313" key="6">
    <source>
        <dbReference type="EMBL" id="ACB42786.1"/>
    </source>
</evidence>
<evidence type="ECO:0000256" key="3">
    <source>
        <dbReference type="ARBA" id="ARBA00022679"/>
    </source>
</evidence>
<dbReference type="GO" id="GO:0030170">
    <property type="term" value="F:pyridoxal phosphate binding"/>
    <property type="evidence" value="ECO:0007669"/>
    <property type="project" value="InterPro"/>
</dbReference>
<dbReference type="InterPro" id="IPR015422">
    <property type="entry name" value="PyrdxlP-dep_Trfase_small"/>
</dbReference>
<dbReference type="Gene3D" id="3.90.1150.10">
    <property type="entry name" value="Aspartate Aminotransferase, domain 1"/>
    <property type="match status" value="1"/>
</dbReference>
<name>B1X4B7_PAUCH</name>
<geneLocation type="organellar chromatophore" evidence="6"/>
<dbReference type="PROSITE" id="PS00105">
    <property type="entry name" value="AA_TRANSFER_CLASS_1"/>
    <property type="match status" value="1"/>
</dbReference>
<proteinExistence type="inferred from homology"/>
<dbReference type="GeneID" id="6481433"/>
<evidence type="ECO:0000256" key="4">
    <source>
        <dbReference type="ARBA" id="ARBA00022898"/>
    </source>
</evidence>
<dbReference type="PANTHER" id="PTHR43643">
    <property type="entry name" value="HISTIDINOL-PHOSPHATE AMINOTRANSFERASE 2"/>
    <property type="match status" value="1"/>
</dbReference>
<dbReference type="InterPro" id="IPR004839">
    <property type="entry name" value="Aminotransferase_I/II_large"/>
</dbReference>
<dbReference type="Pfam" id="PF00155">
    <property type="entry name" value="Aminotran_1_2"/>
    <property type="match status" value="1"/>
</dbReference>
<dbReference type="EMBL" id="CP000815">
    <property type="protein sequence ID" value="ACB42786.1"/>
    <property type="molecule type" value="Genomic_DNA"/>
</dbReference>
<reference evidence="6" key="1">
    <citation type="submission" date="2007-08" db="EMBL/GenBank/DDBJ databases">
        <authorList>
            <person name="Gloeckner G."/>
            <person name="Nowack E."/>
            <person name="Melkonian M."/>
        </authorList>
    </citation>
    <scope>NUCLEOTIDE SEQUENCE</scope>
</reference>
<keyword evidence="4" id="KW-0663">Pyridoxal phosphate</keyword>
<dbReference type="AlphaFoldDB" id="B1X4B7"/>
<dbReference type="GO" id="GO:0008483">
    <property type="term" value="F:transaminase activity"/>
    <property type="evidence" value="ECO:0007669"/>
    <property type="project" value="UniProtKB-KW"/>
</dbReference>
<gene>
    <name evidence="6" type="ordered locus">PCC_0345</name>
</gene>
<evidence type="ECO:0000256" key="1">
    <source>
        <dbReference type="ARBA" id="ARBA00007441"/>
    </source>
</evidence>
<reference evidence="6" key="2">
    <citation type="journal article" date="2008" name="Curr. Biol.">
        <title>Chromatophore genome sequence of Paulinella sheds light on acquisition of photosynthesis by eukaryotes.</title>
        <authorList>
            <person name="Nowack E.C.M."/>
            <person name="Melkonian M."/>
            <person name="Gloeckner G."/>
        </authorList>
    </citation>
    <scope>NUCLEOTIDE SEQUENCE [LARGE SCALE GENOMIC DNA]</scope>
</reference>
<dbReference type="InterPro" id="IPR015424">
    <property type="entry name" value="PyrdxlP-dep_Trfase"/>
</dbReference>
<keyword evidence="3 6" id="KW-0808">Transferase</keyword>
<dbReference type="InterPro" id="IPR050106">
    <property type="entry name" value="HistidinolP_aminotransfase"/>
</dbReference>
<dbReference type="SUPFAM" id="SSF53383">
    <property type="entry name" value="PLP-dependent transferases"/>
    <property type="match status" value="1"/>
</dbReference>
<dbReference type="Gene3D" id="3.40.640.10">
    <property type="entry name" value="Type I PLP-dependent aspartate aminotransferase-like (Major domain)"/>
    <property type="match status" value="1"/>
</dbReference>
<dbReference type="PANTHER" id="PTHR43643:SF3">
    <property type="entry name" value="HISTIDINOL-PHOSPHATE AMINOTRANSFERASE"/>
    <property type="match status" value="1"/>
</dbReference>
<protein>
    <submittedName>
        <fullName evidence="6">Aminotransferase class-I</fullName>
    </submittedName>
</protein>
<evidence type="ECO:0000256" key="2">
    <source>
        <dbReference type="ARBA" id="ARBA00022576"/>
    </source>
</evidence>
<accession>B1X4B7</accession>
<dbReference type="InterPro" id="IPR015421">
    <property type="entry name" value="PyrdxlP-dep_Trfase_major"/>
</dbReference>
<dbReference type="CDD" id="cd00609">
    <property type="entry name" value="AAT_like"/>
    <property type="match status" value="1"/>
</dbReference>
<comment type="similarity">
    <text evidence="1">Belongs to the class-I pyridoxal-phosphate-dependent aminotransferase family.</text>
</comment>
<dbReference type="InterPro" id="IPR004838">
    <property type="entry name" value="NHTrfase_class1_PyrdxlP-BS"/>
</dbReference>